<feature type="region of interest" description="Disordered" evidence="1">
    <location>
        <begin position="1"/>
        <end position="31"/>
    </location>
</feature>
<dbReference type="Proteomes" id="UP000294901">
    <property type="component" value="Unassembled WGS sequence"/>
</dbReference>
<accession>A0A4R6JS00</accession>
<reference evidence="2 3" key="1">
    <citation type="submission" date="2019-03" db="EMBL/GenBank/DDBJ databases">
        <title>Sequencing the genomes of 1000 actinobacteria strains.</title>
        <authorList>
            <person name="Klenk H.-P."/>
        </authorList>
    </citation>
    <scope>NUCLEOTIDE SEQUENCE [LARGE SCALE GENOMIC DNA]</scope>
    <source>
        <strain evidence="2 3">DSM 43805</strain>
    </source>
</reference>
<dbReference type="AlphaFoldDB" id="A0A4R6JS00"/>
<dbReference type="EMBL" id="SNWR01000001">
    <property type="protein sequence ID" value="TDO37415.1"/>
    <property type="molecule type" value="Genomic_DNA"/>
</dbReference>
<keyword evidence="3" id="KW-1185">Reference proteome</keyword>
<organism evidence="2 3">
    <name type="scientific">Paractinoplanes brasiliensis</name>
    <dbReference type="NCBI Taxonomy" id="52695"/>
    <lineage>
        <taxon>Bacteria</taxon>
        <taxon>Bacillati</taxon>
        <taxon>Actinomycetota</taxon>
        <taxon>Actinomycetes</taxon>
        <taxon>Micromonosporales</taxon>
        <taxon>Micromonosporaceae</taxon>
        <taxon>Paractinoplanes</taxon>
    </lineage>
</organism>
<evidence type="ECO:0000313" key="3">
    <source>
        <dbReference type="Proteomes" id="UP000294901"/>
    </source>
</evidence>
<sequence length="157" mass="17175">MADEKPPPALFRRMQAASPPPARNGAPWQTGLTLDGEPFYPVGALDRLADVEHPAGATNLDQPAPDTFVLDWTFDIPGDQHTISIPGDGEGQRLLSIPYWGPATEKTVDYYVTHRVEWAEQPADAWVAVSFDGFYPKERDSADILIPLGACDELCPS</sequence>
<gene>
    <name evidence="2" type="ORF">C8E87_1042</name>
</gene>
<name>A0A4R6JS00_9ACTN</name>
<evidence type="ECO:0000256" key="1">
    <source>
        <dbReference type="SAM" id="MobiDB-lite"/>
    </source>
</evidence>
<proteinExistence type="predicted"/>
<comment type="caution">
    <text evidence="2">The sequence shown here is derived from an EMBL/GenBank/DDBJ whole genome shotgun (WGS) entry which is preliminary data.</text>
</comment>
<evidence type="ECO:0000313" key="2">
    <source>
        <dbReference type="EMBL" id="TDO37415.1"/>
    </source>
</evidence>
<protein>
    <submittedName>
        <fullName evidence="2">Uncharacterized protein</fullName>
    </submittedName>
</protein>